<evidence type="ECO:0000313" key="5">
    <source>
        <dbReference type="EMBL" id="GGB35379.1"/>
    </source>
</evidence>
<protein>
    <submittedName>
        <fullName evidence="5">GAF domain-containing protein</fullName>
    </submittedName>
</protein>
<dbReference type="InterPro" id="IPR005561">
    <property type="entry name" value="ANTAR"/>
</dbReference>
<evidence type="ECO:0000256" key="1">
    <source>
        <dbReference type="ARBA" id="ARBA00023015"/>
    </source>
</evidence>
<dbReference type="GO" id="GO:0003723">
    <property type="term" value="F:RNA binding"/>
    <property type="evidence" value="ECO:0007669"/>
    <property type="project" value="InterPro"/>
</dbReference>
<evidence type="ECO:0000259" key="4">
    <source>
        <dbReference type="SMART" id="SM01012"/>
    </source>
</evidence>
<dbReference type="Gene3D" id="3.30.450.40">
    <property type="match status" value="1"/>
</dbReference>
<dbReference type="InterPro" id="IPR003018">
    <property type="entry name" value="GAF"/>
</dbReference>
<dbReference type="RefSeq" id="WP_188837610.1">
    <property type="nucleotide sequence ID" value="NZ_BMHI01000004.1"/>
</dbReference>
<dbReference type="SMART" id="SM01012">
    <property type="entry name" value="ANTAR"/>
    <property type="match status" value="1"/>
</dbReference>
<dbReference type="Gene3D" id="1.10.10.10">
    <property type="entry name" value="Winged helix-like DNA-binding domain superfamily/Winged helix DNA-binding domain"/>
    <property type="match status" value="1"/>
</dbReference>
<keyword evidence="2" id="KW-0804">Transcription</keyword>
<comment type="caution">
    <text evidence="5">The sequence shown here is derived from an EMBL/GenBank/DDBJ whole genome shotgun (WGS) entry which is preliminary data.</text>
</comment>
<evidence type="ECO:0000259" key="3">
    <source>
        <dbReference type="SMART" id="SM00065"/>
    </source>
</evidence>
<sequence>MGDLSRLRAALAAALRADVGGPTTATTVAEVASRALPGDGAAVTLMTPDAQRHTLAATDEVITAVEQAQHIVGDGPSLDAFTAARPVLVPDLSDAAWQAAWPGLTDRLAGEPVAALFAFPMRLGVTVIGMVLCYRRDTGELDREELAFALGAADVLAAALTQVGEDNTLLDGQDGAWLGDGVPGSHAVHQATGMSMVQLGGVTSAVAFARLRAHAFAHGRTLEDVSADIVARRLVLQADDPDPP</sequence>
<dbReference type="Proteomes" id="UP000636793">
    <property type="component" value="Unassembled WGS sequence"/>
</dbReference>
<proteinExistence type="predicted"/>
<dbReference type="SMART" id="SM00065">
    <property type="entry name" value="GAF"/>
    <property type="match status" value="1"/>
</dbReference>
<feature type="domain" description="ANTAR" evidence="4">
    <location>
        <begin position="152"/>
        <end position="230"/>
    </location>
</feature>
<gene>
    <name evidence="5" type="ORF">GCM10011492_27600</name>
</gene>
<dbReference type="InterPro" id="IPR036388">
    <property type="entry name" value="WH-like_DNA-bd_sf"/>
</dbReference>
<dbReference type="SUPFAM" id="SSF55781">
    <property type="entry name" value="GAF domain-like"/>
    <property type="match status" value="1"/>
</dbReference>
<accession>A0A916T9T1</accession>
<reference evidence="5" key="2">
    <citation type="submission" date="2020-09" db="EMBL/GenBank/DDBJ databases">
        <authorList>
            <person name="Sun Q."/>
            <person name="Zhou Y."/>
        </authorList>
    </citation>
    <scope>NUCLEOTIDE SEQUENCE</scope>
    <source>
        <strain evidence="5">CGMCC 1.15085</strain>
    </source>
</reference>
<keyword evidence="6" id="KW-1185">Reference proteome</keyword>
<dbReference type="EMBL" id="BMHI01000004">
    <property type="protein sequence ID" value="GGB35379.1"/>
    <property type="molecule type" value="Genomic_DNA"/>
</dbReference>
<evidence type="ECO:0000256" key="2">
    <source>
        <dbReference type="ARBA" id="ARBA00023163"/>
    </source>
</evidence>
<evidence type="ECO:0000313" key="6">
    <source>
        <dbReference type="Proteomes" id="UP000636793"/>
    </source>
</evidence>
<reference evidence="5" key="1">
    <citation type="journal article" date="2014" name="Int. J. Syst. Evol. Microbiol.">
        <title>Complete genome sequence of Corynebacterium casei LMG S-19264T (=DSM 44701T), isolated from a smear-ripened cheese.</title>
        <authorList>
            <consortium name="US DOE Joint Genome Institute (JGI-PGF)"/>
            <person name="Walter F."/>
            <person name="Albersmeier A."/>
            <person name="Kalinowski J."/>
            <person name="Ruckert C."/>
        </authorList>
    </citation>
    <scope>NUCLEOTIDE SEQUENCE</scope>
    <source>
        <strain evidence="5">CGMCC 1.15085</strain>
    </source>
</reference>
<keyword evidence="1" id="KW-0805">Transcription regulation</keyword>
<organism evidence="5 6">
    <name type="scientific">Flexivirga endophytica</name>
    <dbReference type="NCBI Taxonomy" id="1849103"/>
    <lineage>
        <taxon>Bacteria</taxon>
        <taxon>Bacillati</taxon>
        <taxon>Actinomycetota</taxon>
        <taxon>Actinomycetes</taxon>
        <taxon>Micrococcales</taxon>
        <taxon>Dermacoccaceae</taxon>
        <taxon>Flexivirga</taxon>
    </lineage>
</organism>
<dbReference type="Pfam" id="PF13185">
    <property type="entry name" value="GAF_2"/>
    <property type="match status" value="1"/>
</dbReference>
<dbReference type="AlphaFoldDB" id="A0A916T9T1"/>
<dbReference type="InterPro" id="IPR029016">
    <property type="entry name" value="GAF-like_dom_sf"/>
</dbReference>
<name>A0A916T9T1_9MICO</name>
<feature type="domain" description="GAF" evidence="3">
    <location>
        <begin position="20"/>
        <end position="170"/>
    </location>
</feature>